<keyword evidence="1 2" id="KW-0238">DNA-binding</keyword>
<gene>
    <name evidence="4" type="ORF">A5771_19285</name>
</gene>
<name>A0A1A2EA57_MYCSD</name>
<dbReference type="InterPro" id="IPR001867">
    <property type="entry name" value="OmpR/PhoB-type_DNA-bd"/>
</dbReference>
<dbReference type="InterPro" id="IPR016032">
    <property type="entry name" value="Sig_transdc_resp-reg_C-effctor"/>
</dbReference>
<dbReference type="Gene3D" id="3.40.50.10090">
    <property type="match status" value="2"/>
</dbReference>
<dbReference type="SUPFAM" id="SSF69618">
    <property type="entry name" value="HemD-like"/>
    <property type="match status" value="1"/>
</dbReference>
<dbReference type="Pfam" id="PF02602">
    <property type="entry name" value="HEM4"/>
    <property type="match status" value="1"/>
</dbReference>
<dbReference type="InterPro" id="IPR036108">
    <property type="entry name" value="4pyrrol_syn_uPrphyn_synt_sf"/>
</dbReference>
<evidence type="ECO:0000256" key="2">
    <source>
        <dbReference type="PROSITE-ProRule" id="PRU01091"/>
    </source>
</evidence>
<dbReference type="RefSeq" id="WP_064857176.1">
    <property type="nucleotide sequence ID" value="NZ_LZIM01000060.1"/>
</dbReference>
<dbReference type="CDD" id="cd00383">
    <property type="entry name" value="trans_reg_C"/>
    <property type="match status" value="1"/>
</dbReference>
<dbReference type="SUPFAM" id="SSF46894">
    <property type="entry name" value="C-terminal effector domain of the bipartite response regulators"/>
    <property type="match status" value="1"/>
</dbReference>
<evidence type="ECO:0000256" key="1">
    <source>
        <dbReference type="ARBA" id="ARBA00023125"/>
    </source>
</evidence>
<feature type="domain" description="OmpR/PhoB-type" evidence="3">
    <location>
        <begin position="281"/>
        <end position="374"/>
    </location>
</feature>
<dbReference type="Proteomes" id="UP000093985">
    <property type="component" value="Unassembled WGS sequence"/>
</dbReference>
<comment type="caution">
    <text evidence="4">The sequence shown here is derived from an EMBL/GenBank/DDBJ whole genome shotgun (WGS) entry which is preliminary data.</text>
</comment>
<sequence>MSRLNQTPLSGYRVAVTSSRRADELCAILRRHGATVCAAPAIAMIDLTDDDELHRRTDELIAEPPDILVVTTAIGFRGWIAAAEGWGLVDELIEVLRSARIVARGPKAVGALRAAGLPEEWSPQSESSSAVLGYLMQENMIGCRIAVQLHGSASGCDPIPELLGQLRYAGADVVPIRVYRWQAARPGGEFDQLTTEIAQRQFDAVSFTSTAAVLATLTRATELGLSDELLGALRSDVHAMCVGPVTARPLAVLGVPTSSPRRMRLGALARHIVDQLPRLRTHTVYTAGHRIEIRSSCVMVDGEAKSLSPAGMATLRALAHHPGRVVSRDDLLDALPGNGSNTHAVETAVLRLRTALGDKNIVATVVKRGYRLAVESTG</sequence>
<dbReference type="InterPro" id="IPR039793">
    <property type="entry name" value="UROS/Hem4"/>
</dbReference>
<protein>
    <submittedName>
        <fullName evidence="4">Uroporphyrinogen-III synthase</fullName>
    </submittedName>
</protein>
<dbReference type="AlphaFoldDB" id="A0A1A2EA57"/>
<dbReference type="GO" id="GO:0006780">
    <property type="term" value="P:uroporphyrinogen III biosynthetic process"/>
    <property type="evidence" value="ECO:0007669"/>
    <property type="project" value="InterPro"/>
</dbReference>
<dbReference type="InterPro" id="IPR003754">
    <property type="entry name" value="4pyrrol_synth_uPrphyn_synth"/>
</dbReference>
<dbReference type="PANTHER" id="PTHR40082:SF1">
    <property type="entry name" value="BLR5956 PROTEIN"/>
    <property type="match status" value="1"/>
</dbReference>
<dbReference type="GO" id="GO:0004852">
    <property type="term" value="F:uroporphyrinogen-III synthase activity"/>
    <property type="evidence" value="ECO:0007669"/>
    <property type="project" value="InterPro"/>
</dbReference>
<evidence type="ECO:0000313" key="5">
    <source>
        <dbReference type="Proteomes" id="UP000093985"/>
    </source>
</evidence>
<reference evidence="5" key="1">
    <citation type="submission" date="2016-06" db="EMBL/GenBank/DDBJ databases">
        <authorList>
            <person name="Sutton G."/>
            <person name="Brinkac L."/>
            <person name="Sanka R."/>
            <person name="Adams M."/>
            <person name="Lau E."/>
            <person name="Mehaffy C."/>
            <person name="Tameris M."/>
            <person name="Hatherill M."/>
            <person name="Hanekom W."/>
            <person name="Mahomed H."/>
            <person name="Mcshane H."/>
        </authorList>
    </citation>
    <scope>NUCLEOTIDE SEQUENCE [LARGE SCALE GENOMIC DNA]</scope>
    <source>
        <strain evidence="5">852014-51077_SCH5608930-a</strain>
    </source>
</reference>
<proteinExistence type="predicted"/>
<dbReference type="InterPro" id="IPR036388">
    <property type="entry name" value="WH-like_DNA-bd_sf"/>
</dbReference>
<organism evidence="4 5">
    <name type="scientific">Mycolicibacter sinensis (strain JDM601)</name>
    <name type="common">Mycobacterium sinense</name>
    <dbReference type="NCBI Taxonomy" id="875328"/>
    <lineage>
        <taxon>Bacteria</taxon>
        <taxon>Bacillati</taxon>
        <taxon>Actinomycetota</taxon>
        <taxon>Actinomycetes</taxon>
        <taxon>Mycobacteriales</taxon>
        <taxon>Mycobacteriaceae</taxon>
        <taxon>Mycolicibacter</taxon>
    </lineage>
</organism>
<evidence type="ECO:0000259" key="3">
    <source>
        <dbReference type="PROSITE" id="PS51755"/>
    </source>
</evidence>
<dbReference type="GO" id="GO:0006355">
    <property type="term" value="P:regulation of DNA-templated transcription"/>
    <property type="evidence" value="ECO:0007669"/>
    <property type="project" value="InterPro"/>
</dbReference>
<dbReference type="Gene3D" id="1.10.10.10">
    <property type="entry name" value="Winged helix-like DNA-binding domain superfamily/Winged helix DNA-binding domain"/>
    <property type="match status" value="1"/>
</dbReference>
<dbReference type="CDD" id="cd06578">
    <property type="entry name" value="HemD"/>
    <property type="match status" value="1"/>
</dbReference>
<feature type="DNA-binding region" description="OmpR/PhoB-type" evidence="2">
    <location>
        <begin position="281"/>
        <end position="374"/>
    </location>
</feature>
<dbReference type="PROSITE" id="PS51755">
    <property type="entry name" value="OMPR_PHOB"/>
    <property type="match status" value="1"/>
</dbReference>
<dbReference type="Pfam" id="PF00486">
    <property type="entry name" value="Trans_reg_C"/>
    <property type="match status" value="1"/>
</dbReference>
<dbReference type="GO" id="GO:0000160">
    <property type="term" value="P:phosphorelay signal transduction system"/>
    <property type="evidence" value="ECO:0007669"/>
    <property type="project" value="InterPro"/>
</dbReference>
<dbReference type="EMBL" id="LZIN01000105">
    <property type="protein sequence ID" value="OBF99495.1"/>
    <property type="molecule type" value="Genomic_DNA"/>
</dbReference>
<evidence type="ECO:0000313" key="4">
    <source>
        <dbReference type="EMBL" id="OBF99495.1"/>
    </source>
</evidence>
<dbReference type="NCBIfam" id="NF005568">
    <property type="entry name" value="PRK07239.1"/>
    <property type="match status" value="1"/>
</dbReference>
<dbReference type="GO" id="GO:0003677">
    <property type="term" value="F:DNA binding"/>
    <property type="evidence" value="ECO:0007669"/>
    <property type="project" value="UniProtKB-UniRule"/>
</dbReference>
<dbReference type="SMART" id="SM00862">
    <property type="entry name" value="Trans_reg_C"/>
    <property type="match status" value="1"/>
</dbReference>
<dbReference type="PANTHER" id="PTHR40082">
    <property type="entry name" value="BLR5956 PROTEIN"/>
    <property type="match status" value="1"/>
</dbReference>
<dbReference type="OrthoDB" id="213853at2"/>
<accession>A0A1A2EA57</accession>